<reference evidence="2 3" key="1">
    <citation type="journal article" date="2021" name="BMC Biol.">
        <title>Horizontally acquired antibacterial genes associated with adaptive radiation of ladybird beetles.</title>
        <authorList>
            <person name="Li H.S."/>
            <person name="Tang X.F."/>
            <person name="Huang Y.H."/>
            <person name="Xu Z.Y."/>
            <person name="Chen M.L."/>
            <person name="Du X.Y."/>
            <person name="Qiu B.Y."/>
            <person name="Chen P.T."/>
            <person name="Zhang W."/>
            <person name="Slipinski A."/>
            <person name="Escalona H.E."/>
            <person name="Waterhouse R.M."/>
            <person name="Zwick A."/>
            <person name="Pang H."/>
        </authorList>
    </citation>
    <scope>NUCLEOTIDE SEQUENCE [LARGE SCALE GENOMIC DNA]</scope>
    <source>
        <strain evidence="2">SYSU2018</strain>
    </source>
</reference>
<dbReference type="AlphaFoldDB" id="A0ABD2P174"/>
<organism evidence="2 3">
    <name type="scientific">Cryptolaemus montrouzieri</name>
    <dbReference type="NCBI Taxonomy" id="559131"/>
    <lineage>
        <taxon>Eukaryota</taxon>
        <taxon>Metazoa</taxon>
        <taxon>Ecdysozoa</taxon>
        <taxon>Arthropoda</taxon>
        <taxon>Hexapoda</taxon>
        <taxon>Insecta</taxon>
        <taxon>Pterygota</taxon>
        <taxon>Neoptera</taxon>
        <taxon>Endopterygota</taxon>
        <taxon>Coleoptera</taxon>
        <taxon>Polyphaga</taxon>
        <taxon>Cucujiformia</taxon>
        <taxon>Coccinelloidea</taxon>
        <taxon>Coccinellidae</taxon>
        <taxon>Scymninae</taxon>
        <taxon>Scymnini</taxon>
        <taxon>Cryptolaemus</taxon>
    </lineage>
</organism>
<accession>A0ABD2P174</accession>
<feature type="domain" description="Farnesoic acid O-methyl transferase" evidence="1">
    <location>
        <begin position="14"/>
        <end position="141"/>
    </location>
</feature>
<dbReference type="Proteomes" id="UP001516400">
    <property type="component" value="Unassembled WGS sequence"/>
</dbReference>
<keyword evidence="3" id="KW-1185">Reference proteome</keyword>
<evidence type="ECO:0000313" key="3">
    <source>
        <dbReference type="Proteomes" id="UP001516400"/>
    </source>
</evidence>
<dbReference type="InterPro" id="IPR022041">
    <property type="entry name" value="Methyltransf_FA"/>
</dbReference>
<comment type="caution">
    <text evidence="2">The sequence shown here is derived from an EMBL/GenBank/DDBJ whole genome shotgun (WGS) entry which is preliminary data.</text>
</comment>
<name>A0ABD2P174_9CUCU</name>
<dbReference type="PANTHER" id="PTHR31649">
    <property type="entry name" value="AGAP009604-PA"/>
    <property type="match status" value="1"/>
</dbReference>
<dbReference type="SMART" id="SM00696">
    <property type="entry name" value="DM9"/>
    <property type="match status" value="2"/>
</dbReference>
<dbReference type="EMBL" id="JABFTP020000165">
    <property type="protein sequence ID" value="KAL3284733.1"/>
    <property type="molecule type" value="Genomic_DNA"/>
</dbReference>
<dbReference type="PANTHER" id="PTHR31649:SF1">
    <property type="entry name" value="FARNESOIC ACID O-METHYL TRANSFERASE DOMAIN-CONTAINING PROTEIN"/>
    <property type="match status" value="1"/>
</dbReference>
<proteinExistence type="predicted"/>
<protein>
    <recommendedName>
        <fullName evidence="1">Farnesoic acid O-methyl transferase domain-containing protein</fullName>
    </recommendedName>
</protein>
<evidence type="ECO:0000259" key="1">
    <source>
        <dbReference type="Pfam" id="PF12248"/>
    </source>
</evidence>
<evidence type="ECO:0000313" key="2">
    <source>
        <dbReference type="EMBL" id="KAL3284733.1"/>
    </source>
</evidence>
<sequence>MITATQYLETEDRLQYNFFPNRSGLCQFRVRAPNDAHIALSPSAAETTPMYEIFIGGWGNSKSVIRKNRSKPDVAEVPTPGILNEHEFRGFWVRWENGTISAGNEGEGSPFISFTDYERVPIEYVGFCTGWGARGSWVIEQREGGGPIPAAYTQGPPSHAANVCWVASSNGQVPPRPFVGGEDNGEVMYVCRSNLNGALLPGKLLQSHGNGYVAWGGKENPVYEYEVLCDFGGTWVATSGGNIPSGSLTAGQSEAGEPLYIGRVVHDGALTVGKVQPSHGCLYIPYGGKELSFKDYEILVQ</sequence>
<gene>
    <name evidence="2" type="ORF">HHI36_018878</name>
</gene>
<dbReference type="Pfam" id="PF11901">
    <property type="entry name" value="DM9"/>
    <property type="match status" value="1"/>
</dbReference>
<dbReference type="InterPro" id="IPR006616">
    <property type="entry name" value="DM9_repeat"/>
</dbReference>
<dbReference type="Pfam" id="PF12248">
    <property type="entry name" value="Methyltransf_FA"/>
    <property type="match status" value="1"/>
</dbReference>